<protein>
    <submittedName>
        <fullName evidence="7">Histone deacetylase family protein</fullName>
    </submittedName>
</protein>
<comment type="similarity">
    <text evidence="2">Belongs to the histone deacetylase family.</text>
</comment>
<evidence type="ECO:0000259" key="6">
    <source>
        <dbReference type="Pfam" id="PF00850"/>
    </source>
</evidence>
<evidence type="ECO:0000256" key="4">
    <source>
        <dbReference type="ARBA" id="ARBA00022801"/>
    </source>
</evidence>
<dbReference type="EMBL" id="CP071446">
    <property type="protein sequence ID" value="QTA38223.1"/>
    <property type="molecule type" value="Genomic_DNA"/>
</dbReference>
<accession>A0ABX7S9Z4</accession>
<dbReference type="CDD" id="cd10001">
    <property type="entry name" value="HDAC_classII_APAH"/>
    <property type="match status" value="1"/>
</dbReference>
<reference evidence="7 8" key="1">
    <citation type="submission" date="2021-03" db="EMBL/GenBank/DDBJ databases">
        <title>Thermosipho ferrireducens sp.nov., an anaerobic thermophilic iron-reducing bacterium isolated from a deep-sea hydrothermal sulfide deposits.</title>
        <authorList>
            <person name="Zeng X."/>
            <person name="Chen Y."/>
            <person name="Shao Z."/>
        </authorList>
    </citation>
    <scope>NUCLEOTIDE SEQUENCE [LARGE SCALE GENOMIC DNA]</scope>
    <source>
        <strain evidence="7 8">JL129W03</strain>
    </source>
</reference>
<sequence>MKVISVLNKSYRPTLEIDNGKIVDNPEVPERLELIESFVDQNFEKLTFKKFPEFYVYQVHPEWYVKHIKKLSEKVRDNEYIPEFFLKDRILDSGTPIKNNTYFAALEAVNASLTGANALINGEKYVYVLTRPPGHHATVDFACGYCYFNNAAIAAQYLLNLSKTKICIFDIDFHHGNGTQEIFYENPDVLYISIHGDPEYYFPWVSGFKNEVGNGKGKGSNYNFPLPGKVEWNEYKECFEHALEIITLNNIEFLIVSLGFDTHKEDPVGDFNLDDGSYRKMGNMLKSLNIPILFIQEGGYNPDSNYRAAKELFYKF</sequence>
<evidence type="ECO:0000313" key="8">
    <source>
        <dbReference type="Proteomes" id="UP000671862"/>
    </source>
</evidence>
<dbReference type="Gene3D" id="3.40.800.20">
    <property type="entry name" value="Histone deacetylase domain"/>
    <property type="match status" value="1"/>
</dbReference>
<keyword evidence="3" id="KW-0479">Metal-binding</keyword>
<dbReference type="RefSeq" id="WP_207566943.1">
    <property type="nucleotide sequence ID" value="NZ_CP071446.1"/>
</dbReference>
<dbReference type="Pfam" id="PF00850">
    <property type="entry name" value="Hist_deacetyl"/>
    <property type="match status" value="1"/>
</dbReference>
<dbReference type="Proteomes" id="UP000671862">
    <property type="component" value="Chromosome"/>
</dbReference>
<dbReference type="InterPro" id="IPR023696">
    <property type="entry name" value="Ureohydrolase_dom_sf"/>
</dbReference>
<keyword evidence="5" id="KW-0862">Zinc</keyword>
<dbReference type="PANTHER" id="PTHR10625">
    <property type="entry name" value="HISTONE DEACETYLASE HDAC1-RELATED"/>
    <property type="match status" value="1"/>
</dbReference>
<evidence type="ECO:0000256" key="5">
    <source>
        <dbReference type="ARBA" id="ARBA00022833"/>
    </source>
</evidence>
<proteinExistence type="inferred from homology"/>
<evidence type="ECO:0000256" key="3">
    <source>
        <dbReference type="ARBA" id="ARBA00022723"/>
    </source>
</evidence>
<dbReference type="InterPro" id="IPR023801">
    <property type="entry name" value="His_deacetylse_dom"/>
</dbReference>
<dbReference type="InterPro" id="IPR000286">
    <property type="entry name" value="HDACs"/>
</dbReference>
<dbReference type="PRINTS" id="PR01270">
    <property type="entry name" value="HDASUPER"/>
</dbReference>
<dbReference type="PANTHER" id="PTHR10625:SF17">
    <property type="entry name" value="HISTONE DEACETYLASE 8"/>
    <property type="match status" value="1"/>
</dbReference>
<feature type="domain" description="Histone deacetylase" evidence="6">
    <location>
        <begin position="26"/>
        <end position="312"/>
    </location>
</feature>
<evidence type="ECO:0000256" key="2">
    <source>
        <dbReference type="ARBA" id="ARBA00005947"/>
    </source>
</evidence>
<organism evidence="7 8">
    <name type="scientific">Thermosipho ferrireducens</name>
    <dbReference type="NCBI Taxonomy" id="2571116"/>
    <lineage>
        <taxon>Bacteria</taxon>
        <taxon>Thermotogati</taxon>
        <taxon>Thermotogota</taxon>
        <taxon>Thermotogae</taxon>
        <taxon>Thermotogales</taxon>
        <taxon>Fervidobacteriaceae</taxon>
        <taxon>Thermosipho</taxon>
    </lineage>
</organism>
<dbReference type="SUPFAM" id="SSF52768">
    <property type="entry name" value="Arginase/deacetylase"/>
    <property type="match status" value="1"/>
</dbReference>
<comment type="cofactor">
    <cofactor evidence="1">
        <name>Zn(2+)</name>
        <dbReference type="ChEBI" id="CHEBI:29105"/>
    </cofactor>
</comment>
<keyword evidence="4" id="KW-0378">Hydrolase</keyword>
<evidence type="ECO:0000313" key="7">
    <source>
        <dbReference type="EMBL" id="QTA38223.1"/>
    </source>
</evidence>
<keyword evidence="8" id="KW-1185">Reference proteome</keyword>
<dbReference type="InterPro" id="IPR037138">
    <property type="entry name" value="His_deacetylse_dom_sf"/>
</dbReference>
<gene>
    <name evidence="7" type="ORF">JYK00_01390</name>
</gene>
<name>A0ABX7S9Z4_9BACT</name>
<evidence type="ECO:0000256" key="1">
    <source>
        <dbReference type="ARBA" id="ARBA00001947"/>
    </source>
</evidence>